<dbReference type="Pfam" id="PF05899">
    <property type="entry name" value="Cupin_3"/>
    <property type="match status" value="1"/>
</dbReference>
<keyword evidence="3" id="KW-1185">Reference proteome</keyword>
<gene>
    <name evidence="2" type="ORF">C12CBH8_15730</name>
</gene>
<dbReference type="PANTHER" id="PTHR33271:SF22">
    <property type="entry name" value="OS04G0445200 PROTEIN"/>
    <property type="match status" value="1"/>
</dbReference>
<dbReference type="KEGG" id="sman:C12CBH8_15730"/>
<dbReference type="Proteomes" id="UP000593890">
    <property type="component" value="Chromosome"/>
</dbReference>
<dbReference type="RefSeq" id="WP_090264258.1">
    <property type="nucleotide sequence ID" value="NZ_AP023321.1"/>
</dbReference>
<organism evidence="2 3">
    <name type="scientific">Solibaculum mannosilyticum</name>
    <dbReference type="NCBI Taxonomy" id="2780922"/>
    <lineage>
        <taxon>Bacteria</taxon>
        <taxon>Bacillati</taxon>
        <taxon>Bacillota</taxon>
        <taxon>Clostridia</taxon>
        <taxon>Eubacteriales</taxon>
        <taxon>Oscillospiraceae</taxon>
        <taxon>Solibaculum</taxon>
    </lineage>
</organism>
<dbReference type="EMBL" id="AP023321">
    <property type="protein sequence ID" value="BCI60934.1"/>
    <property type="molecule type" value="Genomic_DNA"/>
</dbReference>
<reference evidence="3" key="1">
    <citation type="submission" date="2020-07" db="EMBL/GenBank/DDBJ databases">
        <title>Complete genome sequencing of Clostridia bacterium strain 12CBH8.</title>
        <authorList>
            <person name="Sakamoto M."/>
            <person name="Murakami T."/>
            <person name="Mori H."/>
        </authorList>
    </citation>
    <scope>NUCLEOTIDE SEQUENCE [LARGE SCALE GENOMIC DNA]</scope>
    <source>
        <strain evidence="3">12CBH8</strain>
    </source>
</reference>
<proteinExistence type="predicted"/>
<dbReference type="SUPFAM" id="SSF51182">
    <property type="entry name" value="RmlC-like cupins"/>
    <property type="match status" value="1"/>
</dbReference>
<dbReference type="AlphaFoldDB" id="A0A7I8D8H9"/>
<name>A0A7I8D8H9_9FIRM</name>
<evidence type="ECO:0000259" key="1">
    <source>
        <dbReference type="Pfam" id="PF05899"/>
    </source>
</evidence>
<protein>
    <submittedName>
        <fullName evidence="2">Cupin</fullName>
    </submittedName>
</protein>
<dbReference type="PANTHER" id="PTHR33271">
    <property type="entry name" value="OS04G0445200 PROTEIN"/>
    <property type="match status" value="1"/>
</dbReference>
<feature type="domain" description="(S)-ureidoglycine aminohydrolase cupin" evidence="1">
    <location>
        <begin position="15"/>
        <end position="86"/>
    </location>
</feature>
<evidence type="ECO:0000313" key="2">
    <source>
        <dbReference type="EMBL" id="BCI60934.1"/>
    </source>
</evidence>
<dbReference type="CDD" id="cd02227">
    <property type="entry name" value="cupin_TM1112-like"/>
    <property type="match status" value="1"/>
</dbReference>
<dbReference type="InterPro" id="IPR008579">
    <property type="entry name" value="UGlyAH_Cupin_dom"/>
</dbReference>
<dbReference type="InterPro" id="IPR014710">
    <property type="entry name" value="RmlC-like_jellyroll"/>
</dbReference>
<sequence>MSSIVVKDITRQEAEERGIFKWSTWGCGVSTFDWSYDESETAYLLEGEVEVTANGETVRFGAGQLVYFPAGLDCVWSVKKPVRKHYKFGLPQE</sequence>
<accession>A0A7I8D8H9</accession>
<dbReference type="InterPro" id="IPR011051">
    <property type="entry name" value="RmlC_Cupin_sf"/>
</dbReference>
<evidence type="ECO:0000313" key="3">
    <source>
        <dbReference type="Proteomes" id="UP000593890"/>
    </source>
</evidence>
<dbReference type="Gene3D" id="2.60.120.10">
    <property type="entry name" value="Jelly Rolls"/>
    <property type="match status" value="1"/>
</dbReference>